<protein>
    <recommendedName>
        <fullName evidence="5">Lactate permease</fullName>
    </recommendedName>
</protein>
<feature type="transmembrane region" description="Helical" evidence="2">
    <location>
        <begin position="459"/>
        <end position="484"/>
    </location>
</feature>
<evidence type="ECO:0008006" key="5">
    <source>
        <dbReference type="Google" id="ProtNLM"/>
    </source>
</evidence>
<keyword evidence="2" id="KW-0812">Transmembrane</keyword>
<keyword evidence="2" id="KW-1133">Transmembrane helix</keyword>
<evidence type="ECO:0000256" key="2">
    <source>
        <dbReference type="SAM" id="Phobius"/>
    </source>
</evidence>
<dbReference type="KEGG" id="ocy:OSSY52_19070"/>
<evidence type="ECO:0000313" key="3">
    <source>
        <dbReference type="EMBL" id="BBE31766.1"/>
    </source>
</evidence>
<dbReference type="EMBL" id="AP018712">
    <property type="protein sequence ID" value="BBE31766.1"/>
    <property type="molecule type" value="Genomic_DNA"/>
</dbReference>
<keyword evidence="1" id="KW-0175">Coiled coil</keyword>
<dbReference type="AlphaFoldDB" id="A0A7G1G8L8"/>
<keyword evidence="2" id="KW-0472">Membrane</keyword>
<dbReference type="Proteomes" id="UP000516361">
    <property type="component" value="Chromosome"/>
</dbReference>
<organism evidence="3 4">
    <name type="scientific">Tepiditoga spiralis</name>
    <dbReference type="NCBI Taxonomy" id="2108365"/>
    <lineage>
        <taxon>Bacteria</taxon>
        <taxon>Thermotogati</taxon>
        <taxon>Thermotogota</taxon>
        <taxon>Thermotogae</taxon>
        <taxon>Petrotogales</taxon>
        <taxon>Petrotogaceae</taxon>
        <taxon>Tepiditoga</taxon>
    </lineage>
</organism>
<accession>A0A7G1G8L8</accession>
<reference evidence="3 4" key="1">
    <citation type="submission" date="2018-06" db="EMBL/GenBank/DDBJ databases">
        <title>Genome sequencing of Oceanotoga sp. sy52.</title>
        <authorList>
            <person name="Mori K."/>
        </authorList>
    </citation>
    <scope>NUCLEOTIDE SEQUENCE [LARGE SCALE GENOMIC DNA]</scope>
    <source>
        <strain evidence="4">sy52</strain>
    </source>
</reference>
<proteinExistence type="predicted"/>
<dbReference type="RefSeq" id="WP_190614528.1">
    <property type="nucleotide sequence ID" value="NZ_AP018712.1"/>
</dbReference>
<name>A0A7G1G8L8_9BACT</name>
<evidence type="ECO:0000313" key="4">
    <source>
        <dbReference type="Proteomes" id="UP000516361"/>
    </source>
</evidence>
<gene>
    <name evidence="3" type="ORF">OSSY52_19070</name>
</gene>
<sequence length="526" mass="60719">MSNRTDRFFKRKEKLQNKKELYIPTDRELVIQLKNSNVDTEKVNKIFEMQNEKFDFSSNDEMKSSANEILAEIRGNFDQEKFDNLIFSLKEKVLDSIIKPFGLEKILFEDKDGGNITTEHNFKKGITSTEFDNKKYNEWQKNKNNKFDRKPYEKDFSNKRKEIFNSVNKLKDGYTGKEIPKDGRSHLDHITSAHEIEITSTNNLYLTKEKRIDMANSNKNLTMTDSSLNQSKNNHDLMVWSTKTNSKNNKITNTEKYDLDIELVNKNYNESKKHINKTVRNAKIKKNGTELLTTGGREGIKMGLQQSLGILIKEFTEALFVEIKDIYRNGLKNGRLDKTFLEAIKDRLQRISKKVLSKWKDLVSTFKDGVISGFFSNLITYIINTFLSTGKRFVRIIREGFFSLLKAIKILIMPPKGFTFKQAAHEATKLISTGVIVSGGILIEEGVEKFLQTIPGLNIFAQIISPVIIGIITGLLSVLTIYFLDKIDLFKVNEEAKHEFVMNKLEKRIEEVLEESDNLYSVFEVS</sequence>
<dbReference type="InParanoid" id="A0A7G1G8L8"/>
<evidence type="ECO:0000256" key="1">
    <source>
        <dbReference type="SAM" id="Coils"/>
    </source>
</evidence>
<feature type="coiled-coil region" evidence="1">
    <location>
        <begin position="495"/>
        <end position="522"/>
    </location>
</feature>
<keyword evidence="4" id="KW-1185">Reference proteome</keyword>